<dbReference type="InterPro" id="IPR009057">
    <property type="entry name" value="Homeodomain-like_sf"/>
</dbReference>
<dbReference type="EMBL" id="JAQQAF010000001">
    <property type="protein sequence ID" value="KAJ8510259.1"/>
    <property type="molecule type" value="Genomic_DNA"/>
</dbReference>
<keyword evidence="3" id="KW-0539">Nucleus</keyword>
<feature type="region of interest" description="Disordered" evidence="4">
    <location>
        <begin position="410"/>
        <end position="438"/>
    </location>
</feature>
<dbReference type="SUPFAM" id="SSF46689">
    <property type="entry name" value="Homeodomain-like"/>
    <property type="match status" value="1"/>
</dbReference>
<dbReference type="AlphaFoldDB" id="A0AAV8RJN9"/>
<comment type="caution">
    <text evidence="6">The sequence shown here is derived from an EMBL/GenBank/DDBJ whole genome shotgun (WGS) entry which is preliminary data.</text>
</comment>
<dbReference type="PANTHER" id="PTHR33400:SF6">
    <property type="entry name" value="HOMEOBOX PROTEIN LUMINIDEPENDENS"/>
    <property type="match status" value="1"/>
</dbReference>
<dbReference type="SUPFAM" id="SSF47676">
    <property type="entry name" value="Conserved domain common to transcription factors TFIIS, elongin A, CRSP70"/>
    <property type="match status" value="1"/>
</dbReference>
<protein>
    <recommendedName>
        <fullName evidence="5">Homeobox domain-containing protein</fullName>
    </recommendedName>
</protein>
<feature type="region of interest" description="Disordered" evidence="4">
    <location>
        <begin position="852"/>
        <end position="873"/>
    </location>
</feature>
<dbReference type="PANTHER" id="PTHR33400">
    <property type="entry name" value="ZINC FINGER CCCH DOMAIN-CONTAINING PROTEIN 6-RELATED"/>
    <property type="match status" value="1"/>
</dbReference>
<evidence type="ECO:0000256" key="1">
    <source>
        <dbReference type="ARBA" id="ARBA00004123"/>
    </source>
</evidence>
<dbReference type="PROSITE" id="PS50071">
    <property type="entry name" value="HOMEOBOX_2"/>
    <property type="match status" value="1"/>
</dbReference>
<evidence type="ECO:0000256" key="4">
    <source>
        <dbReference type="SAM" id="MobiDB-lite"/>
    </source>
</evidence>
<dbReference type="Proteomes" id="UP001222027">
    <property type="component" value="Unassembled WGS sequence"/>
</dbReference>
<evidence type="ECO:0000256" key="2">
    <source>
        <dbReference type="ARBA" id="ARBA00023125"/>
    </source>
</evidence>
<reference evidence="6 7" key="1">
    <citation type="submission" date="2022-12" db="EMBL/GenBank/DDBJ databases">
        <title>Chromosome-scale assembly of the Ensete ventricosum genome.</title>
        <authorList>
            <person name="Dussert Y."/>
            <person name="Stocks J."/>
            <person name="Wendawek A."/>
            <person name="Woldeyes F."/>
            <person name="Nichols R.A."/>
            <person name="Borrell J.S."/>
        </authorList>
    </citation>
    <scope>NUCLEOTIDE SEQUENCE [LARGE SCALE GENOMIC DNA]</scope>
    <source>
        <strain evidence="7">cv. Maze</strain>
        <tissue evidence="6">Seeds</tissue>
    </source>
</reference>
<sequence>MALVAAEPAGALVELDIGGPPGTLARLVESQRELFHSQIDQLQKLVVSQCKLTGVNPLAQEMAAGALSIRIGKRPRDLLNPKAVKYMQSVFSIKDAVRKKESREISALCGVTVSQVREFFAGQRSRVRKLVRLSCEKVTRLEESKTSKEDHSVSLDQSLVVSKVPSGNAAASDAFVTAALKEVPDNTGIFGAVRTYQQETLTSVNLVKEEGCPSLLQEETIPGVNSDDKEFLNNMLNLMRKEQRFSAQVKLMEWVLCVQNSAVLNWFSNNGGITILATWLIQAAVEEQTTVLLVVLKVLYHLPVHKALPVHMSAIVPAVNRLRFYRTSDISNRARVLLSRWSKVFIRSQALKRPFVSSSKTTLKEVIHKQRMSGFHNDELLQSKLNIPEDILALTENAETTKTIEPKQALKLLPASGADSSKKHDRSVSSTKSKERRKVLLVEQPDQRAAGRTVQVVRAVSANQSRPMSADDIQKAKLRAMFMQHKYGKVDPSSSGSKLEKIEDPKAISASQINNVLSECKAPQDPHLIKEGNSIQIISVKDNNLNESETASNSNSNSTSKQDCLGMLNCKTIRWKIPRETQISCTWSVGAGEDSKEFDVQTQRNQREKETFYSCLQDIPPNPKEPWDREMDFDDTLTLEIPTEQPPDADAEEGSSCAPIKEAEEAPASKAAADITCAPPISDGPPEPDLELLAVLLKNPDLVFALTSNQGKSLTSEEMVALLDTLKRNGVGLTGMLNELAHQKENSSHETRSQEQEPPTSLPSPTPPSEAARSGWRSDFRSFSKTPVLQPHFSGNRVAAALTSVVSQPLRATVSPVVSGPQTPGLVSPAQAPATIFSVPKGMKMNDSTTRNLPPMSLLPTRTPAPSPPPQKTSTIYPLQQTKVFDSDLPSKQYPVTNTTFISSIPLQESIGHSHTTMSHLPTLPALPHNLQRPELVAKAEPAKVSPIPTTWPPVPGATKVVRQDSTAHQLISHPNGILEAAVPNQQYVPIQNNYSTYPSGPVSQAHMLHGSLRGDRNGSLHGDSLGPTEFPAGWSYNDESRRDSRSNKLPEWSRQWTTENWDRYGSGGGGKRWQDHGHGHGRQR</sequence>
<dbReference type="GO" id="GO:0005634">
    <property type="term" value="C:nucleus"/>
    <property type="evidence" value="ECO:0007669"/>
    <property type="project" value="UniProtKB-SubCell"/>
</dbReference>
<evidence type="ECO:0000313" key="6">
    <source>
        <dbReference type="EMBL" id="KAJ8510259.1"/>
    </source>
</evidence>
<proteinExistence type="predicted"/>
<dbReference type="InterPro" id="IPR001356">
    <property type="entry name" value="HD"/>
</dbReference>
<keyword evidence="2 3" id="KW-0238">DNA-binding</keyword>
<comment type="subcellular location">
    <subcellularLocation>
        <location evidence="1 3">Nucleus</location>
    </subcellularLocation>
</comment>
<evidence type="ECO:0000259" key="5">
    <source>
        <dbReference type="PROSITE" id="PS50071"/>
    </source>
</evidence>
<dbReference type="SMART" id="SM00389">
    <property type="entry name" value="HOX"/>
    <property type="match status" value="1"/>
</dbReference>
<accession>A0AAV8RJN9</accession>
<dbReference type="InterPro" id="IPR035441">
    <property type="entry name" value="TFIIS/LEDGF_dom_sf"/>
</dbReference>
<organism evidence="6 7">
    <name type="scientific">Ensete ventricosum</name>
    <name type="common">Abyssinian banana</name>
    <name type="synonym">Musa ensete</name>
    <dbReference type="NCBI Taxonomy" id="4639"/>
    <lineage>
        <taxon>Eukaryota</taxon>
        <taxon>Viridiplantae</taxon>
        <taxon>Streptophyta</taxon>
        <taxon>Embryophyta</taxon>
        <taxon>Tracheophyta</taxon>
        <taxon>Spermatophyta</taxon>
        <taxon>Magnoliopsida</taxon>
        <taxon>Liliopsida</taxon>
        <taxon>Zingiberales</taxon>
        <taxon>Musaceae</taxon>
        <taxon>Ensete</taxon>
    </lineage>
</organism>
<gene>
    <name evidence="6" type="ORF">OPV22_000693</name>
</gene>
<keyword evidence="7" id="KW-1185">Reference proteome</keyword>
<feature type="compositionally biased region" description="Basic and acidic residues" evidence="4">
    <location>
        <begin position="1039"/>
        <end position="1049"/>
    </location>
</feature>
<evidence type="ECO:0000256" key="3">
    <source>
        <dbReference type="PROSITE-ProRule" id="PRU00108"/>
    </source>
</evidence>
<feature type="DNA-binding region" description="Homeobox" evidence="3">
    <location>
        <begin position="72"/>
        <end position="131"/>
    </location>
</feature>
<feature type="region of interest" description="Disordered" evidence="4">
    <location>
        <begin position="743"/>
        <end position="775"/>
    </location>
</feature>
<feature type="compositionally biased region" description="Basic and acidic residues" evidence="4">
    <location>
        <begin position="743"/>
        <end position="755"/>
    </location>
</feature>
<feature type="domain" description="Homeobox" evidence="5">
    <location>
        <begin position="70"/>
        <end position="130"/>
    </location>
</feature>
<name>A0AAV8RJN9_ENSVE</name>
<keyword evidence="3" id="KW-0371">Homeobox</keyword>
<dbReference type="GO" id="GO:0010228">
    <property type="term" value="P:vegetative to reproductive phase transition of meristem"/>
    <property type="evidence" value="ECO:0007669"/>
    <property type="project" value="TreeGrafter"/>
</dbReference>
<evidence type="ECO:0000313" key="7">
    <source>
        <dbReference type="Proteomes" id="UP001222027"/>
    </source>
</evidence>
<feature type="region of interest" description="Disordered" evidence="4">
    <location>
        <begin position="1012"/>
        <end position="1085"/>
    </location>
</feature>
<dbReference type="GO" id="GO:0003677">
    <property type="term" value="F:DNA binding"/>
    <property type="evidence" value="ECO:0007669"/>
    <property type="project" value="UniProtKB-UniRule"/>
</dbReference>